<feature type="chain" id="PRO_5015755678" evidence="3">
    <location>
        <begin position="23"/>
        <end position="123"/>
    </location>
</feature>
<keyword evidence="2" id="KW-1133">Transmembrane helix</keyword>
<accession>A0A2U1N537</accession>
<sequence>MKFQILAFFFLLLCVQLLSTFALESKDEKGTVDFNTSGNSGENDVKRDELVFSKASKGKASPGGQNDRTKKNKADSMLIKPAAYISNIGIGAIVIFCSTSILSLSSDFQHTLAINKSFSVPNA</sequence>
<protein>
    <submittedName>
        <fullName evidence="4">Uncharacterized protein</fullName>
    </submittedName>
</protein>
<keyword evidence="2" id="KW-0472">Membrane</keyword>
<evidence type="ECO:0000313" key="4">
    <source>
        <dbReference type="EMBL" id="PWA68622.1"/>
    </source>
</evidence>
<keyword evidence="2" id="KW-0812">Transmembrane</keyword>
<comment type="caution">
    <text evidence="4">The sequence shown here is derived from an EMBL/GenBank/DDBJ whole genome shotgun (WGS) entry which is preliminary data.</text>
</comment>
<gene>
    <name evidence="4" type="ORF">CTI12_AA304770</name>
</gene>
<organism evidence="4 5">
    <name type="scientific">Artemisia annua</name>
    <name type="common">Sweet wormwood</name>
    <dbReference type="NCBI Taxonomy" id="35608"/>
    <lineage>
        <taxon>Eukaryota</taxon>
        <taxon>Viridiplantae</taxon>
        <taxon>Streptophyta</taxon>
        <taxon>Embryophyta</taxon>
        <taxon>Tracheophyta</taxon>
        <taxon>Spermatophyta</taxon>
        <taxon>Magnoliopsida</taxon>
        <taxon>eudicotyledons</taxon>
        <taxon>Gunneridae</taxon>
        <taxon>Pentapetalae</taxon>
        <taxon>asterids</taxon>
        <taxon>campanulids</taxon>
        <taxon>Asterales</taxon>
        <taxon>Asteraceae</taxon>
        <taxon>Asteroideae</taxon>
        <taxon>Anthemideae</taxon>
        <taxon>Artemisiinae</taxon>
        <taxon>Artemisia</taxon>
    </lineage>
</organism>
<dbReference type="EMBL" id="PKPP01003597">
    <property type="protein sequence ID" value="PWA68622.1"/>
    <property type="molecule type" value="Genomic_DNA"/>
</dbReference>
<feature type="region of interest" description="Disordered" evidence="1">
    <location>
        <begin position="54"/>
        <end position="73"/>
    </location>
</feature>
<feature type="signal peptide" evidence="3">
    <location>
        <begin position="1"/>
        <end position="22"/>
    </location>
</feature>
<dbReference type="Proteomes" id="UP000245207">
    <property type="component" value="Unassembled WGS sequence"/>
</dbReference>
<dbReference type="AlphaFoldDB" id="A0A2U1N537"/>
<reference evidence="4 5" key="1">
    <citation type="journal article" date="2018" name="Mol. Plant">
        <title>The genome of Artemisia annua provides insight into the evolution of Asteraceae family and artemisinin biosynthesis.</title>
        <authorList>
            <person name="Shen Q."/>
            <person name="Zhang L."/>
            <person name="Liao Z."/>
            <person name="Wang S."/>
            <person name="Yan T."/>
            <person name="Shi P."/>
            <person name="Liu M."/>
            <person name="Fu X."/>
            <person name="Pan Q."/>
            <person name="Wang Y."/>
            <person name="Lv Z."/>
            <person name="Lu X."/>
            <person name="Zhang F."/>
            <person name="Jiang W."/>
            <person name="Ma Y."/>
            <person name="Chen M."/>
            <person name="Hao X."/>
            <person name="Li L."/>
            <person name="Tang Y."/>
            <person name="Lv G."/>
            <person name="Zhou Y."/>
            <person name="Sun X."/>
            <person name="Brodelius P.E."/>
            <person name="Rose J.K.C."/>
            <person name="Tang K."/>
        </authorList>
    </citation>
    <scope>NUCLEOTIDE SEQUENCE [LARGE SCALE GENOMIC DNA]</scope>
    <source>
        <strain evidence="5">cv. Huhao1</strain>
        <tissue evidence="4">Leaf</tissue>
    </source>
</reference>
<evidence type="ECO:0000256" key="3">
    <source>
        <dbReference type="SAM" id="SignalP"/>
    </source>
</evidence>
<dbReference type="OrthoDB" id="1532167at2759"/>
<evidence type="ECO:0000256" key="2">
    <source>
        <dbReference type="SAM" id="Phobius"/>
    </source>
</evidence>
<keyword evidence="5" id="KW-1185">Reference proteome</keyword>
<keyword evidence="3" id="KW-0732">Signal</keyword>
<evidence type="ECO:0000256" key="1">
    <source>
        <dbReference type="SAM" id="MobiDB-lite"/>
    </source>
</evidence>
<name>A0A2U1N537_ARTAN</name>
<evidence type="ECO:0000313" key="5">
    <source>
        <dbReference type="Proteomes" id="UP000245207"/>
    </source>
</evidence>
<feature type="transmembrane region" description="Helical" evidence="2">
    <location>
        <begin position="82"/>
        <end position="104"/>
    </location>
</feature>
<proteinExistence type="predicted"/>